<dbReference type="EMBL" id="CP001940">
    <property type="protein sequence ID" value="ADH87210.1"/>
    <property type="molecule type" value="Genomic_DNA"/>
</dbReference>
<reference evidence="3" key="1">
    <citation type="submission" date="2010-02" db="EMBL/GenBank/DDBJ databases">
        <title>Complete sequence of Desulfurivibrio alkaliphilus AHT2.</title>
        <authorList>
            <consortium name="US DOE Joint Genome Institute"/>
            <person name="Pitluck S."/>
            <person name="Chertkov O."/>
            <person name="Detter J.C."/>
            <person name="Han C."/>
            <person name="Tapia R."/>
            <person name="Larimer F."/>
            <person name="Land M."/>
            <person name="Hauser L."/>
            <person name="Kyrpides N."/>
            <person name="Mikhailova N."/>
            <person name="Sorokin D.Y."/>
            <person name="Muyzer G."/>
            <person name="Woyke T."/>
        </authorList>
    </citation>
    <scope>NUCLEOTIDE SEQUENCE [LARGE SCALE GENOMIC DNA]</scope>
    <source>
        <strain evidence="3">DSM 19089 / UNIQEM U267 / AHT2</strain>
    </source>
</reference>
<evidence type="ECO:0000256" key="1">
    <source>
        <dbReference type="SAM" id="MobiDB-lite"/>
    </source>
</evidence>
<dbReference type="Proteomes" id="UP000001508">
    <property type="component" value="Chromosome"/>
</dbReference>
<accession>D6Z0V0</accession>
<evidence type="ECO:0000313" key="2">
    <source>
        <dbReference type="EMBL" id="ADH87210.1"/>
    </source>
</evidence>
<name>D6Z0V0_DESAT</name>
<feature type="compositionally biased region" description="Polar residues" evidence="1">
    <location>
        <begin position="1"/>
        <end position="12"/>
    </location>
</feature>
<dbReference type="KEGG" id="dak:DaAHT2_2546"/>
<dbReference type="HOGENOM" id="CLU_1793359_0_0_7"/>
<dbReference type="OrthoDB" id="5518730at2"/>
<feature type="region of interest" description="Disordered" evidence="1">
    <location>
        <begin position="1"/>
        <end position="25"/>
    </location>
</feature>
<dbReference type="STRING" id="589865.DaAHT2_2546"/>
<dbReference type="RefSeq" id="WP_013164720.1">
    <property type="nucleotide sequence ID" value="NC_014216.1"/>
</dbReference>
<proteinExistence type="predicted"/>
<protein>
    <submittedName>
        <fullName evidence="2">Uncharacterized protein</fullName>
    </submittedName>
</protein>
<dbReference type="AlphaFoldDB" id="D6Z0V0"/>
<organism evidence="2 3">
    <name type="scientific">Desulfurivibrio alkaliphilus (strain DSM 19089 / UNIQEM U267 / AHT2)</name>
    <dbReference type="NCBI Taxonomy" id="589865"/>
    <lineage>
        <taxon>Bacteria</taxon>
        <taxon>Pseudomonadati</taxon>
        <taxon>Thermodesulfobacteriota</taxon>
        <taxon>Desulfobulbia</taxon>
        <taxon>Desulfobulbales</taxon>
        <taxon>Desulfobulbaceae</taxon>
        <taxon>Desulfurivibrio</taxon>
    </lineage>
</organism>
<feature type="compositionally biased region" description="Low complexity" evidence="1">
    <location>
        <begin position="13"/>
        <end position="24"/>
    </location>
</feature>
<sequence length="144" mass="15244">MKISDILQQQNIPGSGKSTGPGSSADFAAILQSHLQGAGNTEPATGVQQTTASSGPVPAHLRLESLEVSQNTIATLEAFSNALSNPAVQSEELEPYINALENEVAAMLELKGELPAQDPLARILEEVAAVSYLETAKYRRGDYH</sequence>
<keyword evidence="3" id="KW-1185">Reference proteome</keyword>
<dbReference type="InParanoid" id="D6Z0V0"/>
<evidence type="ECO:0000313" key="3">
    <source>
        <dbReference type="Proteomes" id="UP000001508"/>
    </source>
</evidence>
<gene>
    <name evidence="2" type="ordered locus">DaAHT2_2546</name>
</gene>